<comment type="caution">
    <text evidence="9">The sequence shown here is derived from an EMBL/GenBank/DDBJ whole genome shotgun (WGS) entry which is preliminary data.</text>
</comment>
<gene>
    <name evidence="10" type="ORF">IHE44_0004810</name>
    <name evidence="9" type="ORF">IHE44_014193</name>
</gene>
<evidence type="ECO:0000313" key="11">
    <source>
        <dbReference type="Proteomes" id="UP000618051"/>
    </source>
</evidence>
<dbReference type="GO" id="GO:0035613">
    <property type="term" value="F:RNA stem-loop binding"/>
    <property type="evidence" value="ECO:0007669"/>
    <property type="project" value="TreeGrafter"/>
</dbReference>
<feature type="region of interest" description="Disordered" evidence="7">
    <location>
        <begin position="121"/>
        <end position="150"/>
    </location>
</feature>
<dbReference type="InterPro" id="IPR036397">
    <property type="entry name" value="RNaseH_sf"/>
</dbReference>
<dbReference type="Pfam" id="PF00075">
    <property type="entry name" value="RNase_H"/>
    <property type="match status" value="1"/>
</dbReference>
<reference evidence="10" key="3">
    <citation type="submission" date="2022-01" db="EMBL/GenBank/DDBJ databases">
        <authorList>
            <person name="Rubenstein D.R."/>
        </authorList>
    </citation>
    <scope>NUCLEOTIDE SEQUENCE</scope>
    <source>
        <strain evidence="10">SS15</strain>
        <tissue evidence="10">Liver</tissue>
    </source>
</reference>
<evidence type="ECO:0000313" key="10">
    <source>
        <dbReference type="EMBL" id="KAI1233216.1"/>
    </source>
</evidence>
<organism evidence="9">
    <name type="scientific">Lamprotornis superbus</name>
    <dbReference type="NCBI Taxonomy" id="245042"/>
    <lineage>
        <taxon>Eukaryota</taxon>
        <taxon>Metazoa</taxon>
        <taxon>Chordata</taxon>
        <taxon>Craniata</taxon>
        <taxon>Vertebrata</taxon>
        <taxon>Euteleostomi</taxon>
        <taxon>Archelosauria</taxon>
        <taxon>Archosauria</taxon>
        <taxon>Dinosauria</taxon>
        <taxon>Saurischia</taxon>
        <taxon>Theropoda</taxon>
        <taxon>Coelurosauria</taxon>
        <taxon>Aves</taxon>
        <taxon>Neognathae</taxon>
        <taxon>Neoaves</taxon>
        <taxon>Telluraves</taxon>
        <taxon>Australaves</taxon>
        <taxon>Passeriformes</taxon>
        <taxon>Sturnidae</taxon>
        <taxon>Lamprotornis</taxon>
    </lineage>
</organism>
<evidence type="ECO:0000259" key="8">
    <source>
        <dbReference type="PROSITE" id="PS50879"/>
    </source>
</evidence>
<evidence type="ECO:0000256" key="4">
    <source>
        <dbReference type="ARBA" id="ARBA00022759"/>
    </source>
</evidence>
<sequence>MGEGGLKVCKSYLSIEIVKISHGERKAAMLELCQDLGNSGWAGKVEKGEQLGSQSASLGSAAAATANGHLSSLLGHASSPDRGARPYPPARPSYLHCCQKRKRALFRVTSIKMNLHSCQKFGHKGRKKDGTPLGNKRGSREDTNAPLPPGDCLDVLNSATAGSMGVDLTTAVEVEELPWLSKQPVESLTVFTDASRKTSKAGLTWQDKGKWLSEILEGPGDSLQVLELRAVIRVFEKWPNYPVNIVSDSLCVVRVVERMERALLKEIQNHQLRQLFLQL</sequence>
<keyword evidence="6" id="KW-0695">RNA-directed DNA polymerase</keyword>
<evidence type="ECO:0000256" key="7">
    <source>
        <dbReference type="SAM" id="MobiDB-lite"/>
    </source>
</evidence>
<dbReference type="SUPFAM" id="SSF53098">
    <property type="entry name" value="Ribonuclease H-like"/>
    <property type="match status" value="1"/>
</dbReference>
<dbReference type="Gene3D" id="3.30.420.10">
    <property type="entry name" value="Ribonuclease H-like superfamily/Ribonuclease H"/>
    <property type="match status" value="1"/>
</dbReference>
<keyword evidence="5" id="KW-0378">Hydrolase</keyword>
<keyword evidence="1" id="KW-0808">Transferase</keyword>
<reference evidence="10 11" key="2">
    <citation type="journal article" date="2021" name="J. Hered.">
        <title>Feather Gene Expression Elucidates the Developmental Basis of Plumage Iridescence in African Starlings.</title>
        <authorList>
            <person name="Rubenstein D.R."/>
            <person name="Corvelo A."/>
            <person name="MacManes M.D."/>
            <person name="Maia R."/>
            <person name="Narzisi G."/>
            <person name="Rousaki A."/>
            <person name="Vandenabeele P."/>
            <person name="Shawkey M.D."/>
            <person name="Solomon J."/>
        </authorList>
    </citation>
    <scope>NUCLEOTIDE SEQUENCE [LARGE SCALE GENOMIC DNA]</scope>
    <source>
        <strain evidence="10">SS15</strain>
    </source>
</reference>
<evidence type="ECO:0000256" key="6">
    <source>
        <dbReference type="ARBA" id="ARBA00022918"/>
    </source>
</evidence>
<reference evidence="9" key="1">
    <citation type="submission" date="2020-10" db="EMBL/GenBank/DDBJ databases">
        <title>Feather gene expression reveals the developmental basis of iridescence in African starlings.</title>
        <authorList>
            <person name="Rubenstein D.R."/>
        </authorList>
    </citation>
    <scope>NUCLEOTIDE SEQUENCE</scope>
    <source>
        <strain evidence="9">SS15</strain>
        <tissue evidence="9">Liver</tissue>
    </source>
</reference>
<dbReference type="InterPro" id="IPR012337">
    <property type="entry name" value="RNaseH-like_sf"/>
</dbReference>
<evidence type="ECO:0000256" key="1">
    <source>
        <dbReference type="ARBA" id="ARBA00022679"/>
    </source>
</evidence>
<dbReference type="Proteomes" id="UP000618051">
    <property type="component" value="Unassembled WGS sequence"/>
</dbReference>
<protein>
    <recommendedName>
        <fullName evidence="8">RNase H type-1 domain-containing protein</fullName>
    </recommendedName>
</protein>
<accession>A0A835TLK4</accession>
<dbReference type="EMBL" id="JADDUC020000019">
    <property type="protein sequence ID" value="KAI1233216.1"/>
    <property type="molecule type" value="Genomic_DNA"/>
</dbReference>
<evidence type="ECO:0000256" key="3">
    <source>
        <dbReference type="ARBA" id="ARBA00022722"/>
    </source>
</evidence>
<keyword evidence="2" id="KW-0548">Nucleotidyltransferase</keyword>
<dbReference type="PANTHER" id="PTHR41694">
    <property type="entry name" value="ENDOGENOUS RETROVIRUS GROUP K MEMBER POL PROTEIN"/>
    <property type="match status" value="1"/>
</dbReference>
<dbReference type="InterPro" id="IPR002156">
    <property type="entry name" value="RNaseH_domain"/>
</dbReference>
<evidence type="ECO:0000256" key="2">
    <source>
        <dbReference type="ARBA" id="ARBA00022695"/>
    </source>
</evidence>
<dbReference type="OrthoDB" id="9395371at2759"/>
<keyword evidence="11" id="KW-1185">Reference proteome</keyword>
<dbReference type="GO" id="GO:0003964">
    <property type="term" value="F:RNA-directed DNA polymerase activity"/>
    <property type="evidence" value="ECO:0007669"/>
    <property type="project" value="UniProtKB-KW"/>
</dbReference>
<keyword evidence="4" id="KW-0255">Endonuclease</keyword>
<proteinExistence type="predicted"/>
<dbReference type="AlphaFoldDB" id="A0A835TLK4"/>
<feature type="domain" description="RNase H type-1" evidence="8">
    <location>
        <begin position="184"/>
        <end position="279"/>
    </location>
</feature>
<keyword evidence="3" id="KW-0540">Nuclease</keyword>
<dbReference type="EMBL" id="JADDUC010000826">
    <property type="protein sequence ID" value="KAG0112832.1"/>
    <property type="molecule type" value="Genomic_DNA"/>
</dbReference>
<dbReference type="GO" id="GO:0004523">
    <property type="term" value="F:RNA-DNA hybrid ribonuclease activity"/>
    <property type="evidence" value="ECO:0007669"/>
    <property type="project" value="InterPro"/>
</dbReference>
<dbReference type="PROSITE" id="PS50879">
    <property type="entry name" value="RNASE_H_1"/>
    <property type="match status" value="1"/>
</dbReference>
<name>A0A835TLK4_9PASS</name>
<evidence type="ECO:0000313" key="9">
    <source>
        <dbReference type="EMBL" id="KAG0112832.1"/>
    </source>
</evidence>
<dbReference type="PANTHER" id="PTHR41694:SF3">
    <property type="entry name" value="RNA-DIRECTED DNA POLYMERASE-RELATED"/>
    <property type="match status" value="1"/>
</dbReference>
<evidence type="ECO:0000256" key="5">
    <source>
        <dbReference type="ARBA" id="ARBA00022801"/>
    </source>
</evidence>